<protein>
    <recommendedName>
        <fullName evidence="2">poly(ADP-ribose) glycohydrolase</fullName>
        <ecNumber evidence="2">3.2.1.143</ecNumber>
    </recommendedName>
</protein>
<feature type="domain" description="PARG helical" evidence="8">
    <location>
        <begin position="288"/>
        <end position="400"/>
    </location>
</feature>
<evidence type="ECO:0000256" key="3">
    <source>
        <dbReference type="ARBA" id="ARBA00022801"/>
    </source>
</evidence>
<evidence type="ECO:0000259" key="8">
    <source>
        <dbReference type="Pfam" id="PF20811"/>
    </source>
</evidence>
<proteinExistence type="inferred from homology"/>
<feature type="binding site" evidence="5">
    <location>
        <position position="441"/>
    </location>
    <ligand>
        <name>substrate</name>
    </ligand>
</feature>
<dbReference type="GO" id="GO:0005975">
    <property type="term" value="P:carbohydrate metabolic process"/>
    <property type="evidence" value="ECO:0007669"/>
    <property type="project" value="InterPro"/>
</dbReference>
<keyword evidence="3 9" id="KW-0378">Hydrolase</keyword>
<dbReference type="PANTHER" id="PTHR12837:SF15">
    <property type="entry name" value="POLY(ADP-RIBOSE) GLYCOHYDROLASE"/>
    <property type="match status" value="1"/>
</dbReference>
<comment type="similarity">
    <text evidence="1">Belongs to the poly(ADP-ribose) glycohydrolase family.</text>
</comment>
<dbReference type="InterPro" id="IPR046372">
    <property type="entry name" value="PARG_cat_C"/>
</dbReference>
<sequence>MNDGFGMQIEEVMDEEDEKGEEVRQTESPQAKKMRQATLDRFWKCFGAMAGPSCSTTPYSPLRKGSSAQSRSISVARTIVGVDEVKNVFDARTNPQRGFAVVEEIDRSSSSNLGNEEIRRMSATIQKAKERYGKATLDMYVTRKVAKFESLSTDDSFKSVALSADEEPDLEPIRCYAEPYPDLNGRRNGDVVLISVASIRPKQLPTPYPLVCTDPTLGWNKGRSYVRLPFSSQNLLDERPRFKQISEELTKLTVALTSAHQIQVCIESYVRRKWRFDALHEFFESIEEELCAEYLSTVIPFMAKLALSAPHLITQPVPILRRGREGSVTMSQQQAAALLALAFFCTFPCRNGGVIELPPINFNRLFDLRTGRCIEKLKCIMHYFHQISIQMPAGVLSFRRQQVSPPPDWRKICKPLTRVVVSSTGTIEDDGYGMLQVDFANQYIGGGVLGSGCVQEEIRFLICPEMIVSMLLCERMDHNESIVIVGAQRYSDYEGYGDSFQWYPLHSPDPLSRDRFERLRCEMVAIDALPFSKPQHQFNIDIVDRELLKAYSGFCVRDGSAKAVATGNWGCGVFGGDLHLKSVIQMMAASMHARPLCYFTFGKRNFANQLRAFYEELHLRNINTSQLYDLVAMYCLEKNDETPNLFQFIHLKLVSASDR</sequence>
<feature type="binding site" evidence="5">
    <location>
        <position position="496"/>
    </location>
    <ligand>
        <name>substrate</name>
    </ligand>
</feature>
<dbReference type="InterPro" id="IPR007724">
    <property type="entry name" value="Poly_GlycHdrlase"/>
</dbReference>
<dbReference type="Pfam" id="PF20811">
    <property type="entry name" value="PARG_cat_N"/>
    <property type="match status" value="1"/>
</dbReference>
<keyword evidence="10" id="KW-1185">Reference proteome</keyword>
<feature type="active site" evidence="4">
    <location>
        <position position="438"/>
    </location>
</feature>
<dbReference type="EC" id="3.2.1.143" evidence="2"/>
<dbReference type="GO" id="GO:0005634">
    <property type="term" value="C:nucleus"/>
    <property type="evidence" value="ECO:0007669"/>
    <property type="project" value="TreeGrafter"/>
</dbReference>
<evidence type="ECO:0000256" key="4">
    <source>
        <dbReference type="PIRSR" id="PIRSR607724-1"/>
    </source>
</evidence>
<evidence type="ECO:0000256" key="2">
    <source>
        <dbReference type="ARBA" id="ARBA00012255"/>
    </source>
</evidence>
<dbReference type="Proteomes" id="UP000031036">
    <property type="component" value="Unassembled WGS sequence"/>
</dbReference>
<dbReference type="GO" id="GO:1990966">
    <property type="term" value="P:ATP generation from poly-ADP-D-ribose"/>
    <property type="evidence" value="ECO:0007669"/>
    <property type="project" value="TreeGrafter"/>
</dbReference>
<dbReference type="GO" id="GO:0009225">
    <property type="term" value="P:nucleotide-sugar metabolic process"/>
    <property type="evidence" value="ECO:0007669"/>
    <property type="project" value="TreeGrafter"/>
</dbReference>
<dbReference type="Pfam" id="PF05028">
    <property type="entry name" value="PARG_cat_C"/>
    <property type="match status" value="1"/>
</dbReference>
<dbReference type="GO" id="GO:0005737">
    <property type="term" value="C:cytoplasm"/>
    <property type="evidence" value="ECO:0007669"/>
    <property type="project" value="TreeGrafter"/>
</dbReference>
<organism evidence="9 10">
    <name type="scientific">Toxocara canis</name>
    <name type="common">Canine roundworm</name>
    <dbReference type="NCBI Taxonomy" id="6265"/>
    <lineage>
        <taxon>Eukaryota</taxon>
        <taxon>Metazoa</taxon>
        <taxon>Ecdysozoa</taxon>
        <taxon>Nematoda</taxon>
        <taxon>Chromadorea</taxon>
        <taxon>Rhabditida</taxon>
        <taxon>Spirurina</taxon>
        <taxon>Ascaridomorpha</taxon>
        <taxon>Ascaridoidea</taxon>
        <taxon>Toxocaridae</taxon>
        <taxon>Toxocara</taxon>
    </lineage>
</organism>
<dbReference type="GO" id="GO:0004649">
    <property type="term" value="F:poly(ADP-ribose) glycohydrolase activity"/>
    <property type="evidence" value="ECO:0007669"/>
    <property type="project" value="UniProtKB-EC"/>
</dbReference>
<feature type="compositionally biased region" description="Acidic residues" evidence="6">
    <location>
        <begin position="11"/>
        <end position="20"/>
    </location>
</feature>
<evidence type="ECO:0000256" key="1">
    <source>
        <dbReference type="ARBA" id="ARBA00009545"/>
    </source>
</evidence>
<evidence type="ECO:0000256" key="6">
    <source>
        <dbReference type="SAM" id="MobiDB-lite"/>
    </source>
</evidence>
<dbReference type="AlphaFoldDB" id="A0A0B2V8W8"/>
<dbReference type="InterPro" id="IPR048362">
    <property type="entry name" value="PARG_helical"/>
</dbReference>
<evidence type="ECO:0000256" key="5">
    <source>
        <dbReference type="PIRSR" id="PIRSR607724-2"/>
    </source>
</evidence>
<evidence type="ECO:0000313" key="10">
    <source>
        <dbReference type="Proteomes" id="UP000031036"/>
    </source>
</evidence>
<feature type="active site" evidence="4">
    <location>
        <position position="457"/>
    </location>
</feature>
<dbReference type="EMBL" id="JPKZ01001843">
    <property type="protein sequence ID" value="KHN79861.1"/>
    <property type="molecule type" value="Genomic_DNA"/>
</dbReference>
<dbReference type="STRING" id="6265.A0A0B2V8W8"/>
<dbReference type="OMA" id="RPLCYFT"/>
<dbReference type="GO" id="GO:0006282">
    <property type="term" value="P:regulation of DNA repair"/>
    <property type="evidence" value="ECO:0007669"/>
    <property type="project" value="InterPro"/>
</dbReference>
<evidence type="ECO:0000313" key="9">
    <source>
        <dbReference type="EMBL" id="KHN79861.1"/>
    </source>
</evidence>
<feature type="region of interest" description="Disordered" evidence="6">
    <location>
        <begin position="1"/>
        <end position="34"/>
    </location>
</feature>
<dbReference type="PANTHER" id="PTHR12837">
    <property type="entry name" value="POLY ADP-RIBOSE GLYCOHYDROLASE"/>
    <property type="match status" value="1"/>
</dbReference>
<gene>
    <name evidence="9" type="primary">PARG</name>
    <name evidence="9" type="ORF">Tcan_05672</name>
</gene>
<evidence type="ECO:0000259" key="7">
    <source>
        <dbReference type="Pfam" id="PF05028"/>
    </source>
</evidence>
<feature type="domain" description="PARG catalytic Macro" evidence="7">
    <location>
        <begin position="407"/>
        <end position="607"/>
    </location>
</feature>
<reference evidence="9 10" key="1">
    <citation type="submission" date="2014-11" db="EMBL/GenBank/DDBJ databases">
        <title>Genetic blueprint of the zoonotic pathogen Toxocara canis.</title>
        <authorList>
            <person name="Zhu X.-Q."/>
            <person name="Korhonen P.K."/>
            <person name="Cai H."/>
            <person name="Young N.D."/>
            <person name="Nejsum P."/>
            <person name="von Samson-Himmelstjerna G."/>
            <person name="Boag P.R."/>
            <person name="Tan P."/>
            <person name="Li Q."/>
            <person name="Min J."/>
            <person name="Yang Y."/>
            <person name="Wang X."/>
            <person name="Fang X."/>
            <person name="Hall R.S."/>
            <person name="Hofmann A."/>
            <person name="Sternberg P.W."/>
            <person name="Jex A.R."/>
            <person name="Gasser R.B."/>
        </authorList>
    </citation>
    <scope>NUCLEOTIDE SEQUENCE [LARGE SCALE GENOMIC DNA]</scope>
    <source>
        <strain evidence="9">PN_DK_2014</strain>
    </source>
</reference>
<accession>A0A0B2V8W8</accession>
<feature type="active site" evidence="4">
    <location>
        <position position="456"/>
    </location>
</feature>
<comment type="caution">
    <text evidence="9">The sequence shown here is derived from an EMBL/GenBank/DDBJ whole genome shotgun (WGS) entry which is preliminary data.</text>
</comment>
<dbReference type="OrthoDB" id="1937899at2759"/>
<name>A0A0B2V8W8_TOXCA</name>
<feature type="binding site" evidence="5">
    <location>
        <position position="455"/>
    </location>
    <ligand>
        <name>substrate</name>
    </ligand>
</feature>